<evidence type="ECO:0000259" key="1">
    <source>
        <dbReference type="Pfam" id="PF00501"/>
    </source>
</evidence>
<gene>
    <name evidence="2" type="ORF">CLAFUR5_08572</name>
</gene>
<evidence type="ECO:0000313" key="2">
    <source>
        <dbReference type="EMBL" id="UJO15377.1"/>
    </source>
</evidence>
<reference evidence="2" key="2">
    <citation type="journal article" date="2022" name="Microb. Genom.">
        <title>A chromosome-scale genome assembly of the tomato pathogen Cladosporium fulvum reveals a compartmentalized genome architecture and the presence of a dispensable chromosome.</title>
        <authorList>
            <person name="Zaccaron A.Z."/>
            <person name="Chen L.H."/>
            <person name="Samaras A."/>
            <person name="Stergiopoulos I."/>
        </authorList>
    </citation>
    <scope>NUCLEOTIDE SEQUENCE</scope>
    <source>
        <strain evidence="2">Race5_Kim</strain>
    </source>
</reference>
<organism evidence="2 3">
    <name type="scientific">Passalora fulva</name>
    <name type="common">Tomato leaf mold</name>
    <name type="synonym">Cladosporium fulvum</name>
    <dbReference type="NCBI Taxonomy" id="5499"/>
    <lineage>
        <taxon>Eukaryota</taxon>
        <taxon>Fungi</taxon>
        <taxon>Dikarya</taxon>
        <taxon>Ascomycota</taxon>
        <taxon>Pezizomycotina</taxon>
        <taxon>Dothideomycetes</taxon>
        <taxon>Dothideomycetidae</taxon>
        <taxon>Mycosphaerellales</taxon>
        <taxon>Mycosphaerellaceae</taxon>
        <taxon>Fulvia</taxon>
    </lineage>
</organism>
<dbReference type="PANTHER" id="PTHR24096:SF267">
    <property type="entry name" value="MALONATE--COA LIGASE ACSF3, MITOCHONDRIAL"/>
    <property type="match status" value="1"/>
</dbReference>
<dbReference type="GeneID" id="71988450"/>
<dbReference type="EMBL" id="CP090165">
    <property type="protein sequence ID" value="UJO15377.1"/>
    <property type="molecule type" value="Genomic_DNA"/>
</dbReference>
<dbReference type="OrthoDB" id="6614653at2759"/>
<dbReference type="Gene3D" id="3.30.300.30">
    <property type="match status" value="1"/>
</dbReference>
<protein>
    <submittedName>
        <fullName evidence="2">Acyl-CoA ligase oryP</fullName>
    </submittedName>
</protein>
<dbReference type="InterPro" id="IPR045851">
    <property type="entry name" value="AMP-bd_C_sf"/>
</dbReference>
<accession>A0A9Q8P701</accession>
<dbReference type="PANTHER" id="PTHR24096">
    <property type="entry name" value="LONG-CHAIN-FATTY-ACID--COA LIGASE"/>
    <property type="match status" value="1"/>
</dbReference>
<dbReference type="Proteomes" id="UP000756132">
    <property type="component" value="Chromosome 3"/>
</dbReference>
<dbReference type="InterPro" id="IPR000873">
    <property type="entry name" value="AMP-dep_synth/lig_dom"/>
</dbReference>
<keyword evidence="3" id="KW-1185">Reference proteome</keyword>
<dbReference type="GO" id="GO:0031957">
    <property type="term" value="F:very long-chain fatty acid-CoA ligase activity"/>
    <property type="evidence" value="ECO:0007669"/>
    <property type="project" value="TreeGrafter"/>
</dbReference>
<dbReference type="PROSITE" id="PS00455">
    <property type="entry name" value="AMP_BINDING"/>
    <property type="match status" value="1"/>
</dbReference>
<feature type="domain" description="AMP-dependent synthetase/ligase" evidence="1">
    <location>
        <begin position="67"/>
        <end position="382"/>
    </location>
</feature>
<name>A0A9Q8P701_PASFU</name>
<dbReference type="InterPro" id="IPR020845">
    <property type="entry name" value="AMP-binding_CS"/>
</dbReference>
<dbReference type="RefSeq" id="XP_047759743.1">
    <property type="nucleotide sequence ID" value="XM_047907720.1"/>
</dbReference>
<dbReference type="SUPFAM" id="SSF56801">
    <property type="entry name" value="Acetyl-CoA synthetase-like"/>
    <property type="match status" value="1"/>
</dbReference>
<dbReference type="AlphaFoldDB" id="A0A9Q8P701"/>
<dbReference type="Gene3D" id="3.40.50.12780">
    <property type="entry name" value="N-terminal domain of ligase-like"/>
    <property type="match status" value="1"/>
</dbReference>
<sequence length="559" mass="62848">MPSLQRFSLPDDVLYSKLLTVASQQGDRSIVDDRICGTHFGYLDILHGTAKLKHELEQSLDLSVLGKRGDFFVALLAPAGFEFIVGVLATLALGGVIVPVPIGALPAEAAYVIRHCQAQILLAGPEQAQLVAEIQAENPTPSLAIPGQAENTNTLPLVTSYVLDRSLAVTEDTPSILFFTSGTTGPPKGVLHARRTINKYARDPTIERLDEVCLLPRGAFWSIYFTKLFQMLLLGVRIEINNFGRNYDLIWEKLRQKIGTKIVLSPTFWYGMMTHYNSNIAGLDDSRRMEYVDGLRYLRDACMTGAMPSVRLKEFWKDLRGGRPLKVLYGTTETQEIAVVHEDDYSLEADLGTPLANVTIKLSGGDQGEVLVKTPSLFLGYLHSIAESTRRFDSEGYFRTGDLAFRQNGRIVLTGRANMDLFKFYTYKVPRLQVENRLLALPYLQEGYIMPVEDPQCDTRVAALVRKTDRTAKVDLERIRRDLNVDLPAYQLPTVLRVLEDNEVVPRTWSDKTAMAKAVHLFFPLDTEQRLMVSRLEVMDISEFMKATTEKMWDLSGMR</sequence>
<reference evidence="2" key="1">
    <citation type="submission" date="2021-12" db="EMBL/GenBank/DDBJ databases">
        <authorList>
            <person name="Zaccaron A."/>
            <person name="Stergiopoulos I."/>
        </authorList>
    </citation>
    <scope>NUCLEOTIDE SEQUENCE</scope>
    <source>
        <strain evidence="2">Race5_Kim</strain>
    </source>
</reference>
<dbReference type="GO" id="GO:0006633">
    <property type="term" value="P:fatty acid biosynthetic process"/>
    <property type="evidence" value="ECO:0007669"/>
    <property type="project" value="TreeGrafter"/>
</dbReference>
<dbReference type="InterPro" id="IPR042099">
    <property type="entry name" value="ANL_N_sf"/>
</dbReference>
<dbReference type="KEGG" id="ffu:CLAFUR5_08572"/>
<proteinExistence type="predicted"/>
<evidence type="ECO:0000313" key="3">
    <source>
        <dbReference type="Proteomes" id="UP000756132"/>
    </source>
</evidence>
<dbReference type="Pfam" id="PF00501">
    <property type="entry name" value="AMP-binding"/>
    <property type="match status" value="1"/>
</dbReference>
<keyword evidence="2" id="KW-0436">Ligase</keyword>